<feature type="domain" description="XdhC Rossmann" evidence="2">
    <location>
        <begin position="191"/>
        <end position="326"/>
    </location>
</feature>
<comment type="caution">
    <text evidence="4">The sequence shown here is derived from an EMBL/GenBank/DDBJ whole genome shotgun (WGS) entry which is preliminary data.</text>
</comment>
<keyword evidence="5" id="KW-1185">Reference proteome</keyword>
<proteinExistence type="predicted"/>
<dbReference type="RefSeq" id="WP_312856120.1">
    <property type="nucleotide sequence ID" value="NZ_JACHEP010000011.1"/>
</dbReference>
<dbReference type="Proteomes" id="UP000520011">
    <property type="component" value="Unassembled WGS sequence"/>
</dbReference>
<dbReference type="InterPro" id="IPR003777">
    <property type="entry name" value="XdhC_CoxI"/>
</dbReference>
<dbReference type="Gene3D" id="3.40.50.720">
    <property type="entry name" value="NAD(P)-binding Rossmann-like Domain"/>
    <property type="match status" value="1"/>
</dbReference>
<accession>A0A7W8IQS6</accession>
<organism evidence="4 5">
    <name type="scientific">Anoxybacteroides tepidamans</name>
    <dbReference type="NCBI Taxonomy" id="265948"/>
    <lineage>
        <taxon>Bacteria</taxon>
        <taxon>Bacillati</taxon>
        <taxon>Bacillota</taxon>
        <taxon>Bacilli</taxon>
        <taxon>Bacillales</taxon>
        <taxon>Anoxybacillaceae</taxon>
        <taxon>Anoxybacteroides</taxon>
    </lineage>
</organism>
<evidence type="ECO:0000259" key="2">
    <source>
        <dbReference type="Pfam" id="PF13478"/>
    </source>
</evidence>
<dbReference type="AlphaFoldDB" id="A0A7W8IQS6"/>
<evidence type="ECO:0000313" key="4">
    <source>
        <dbReference type="EMBL" id="MBB5325026.1"/>
    </source>
</evidence>
<name>A0A7W8IQS6_9BACL</name>
<evidence type="ECO:0000313" key="5">
    <source>
        <dbReference type="Proteomes" id="UP000520011"/>
    </source>
</evidence>
<dbReference type="InterPro" id="IPR052698">
    <property type="entry name" value="MoCofactor_Util/Proc"/>
</dbReference>
<dbReference type="InterPro" id="IPR027051">
    <property type="entry name" value="XdhC_Rossmann_dom"/>
</dbReference>
<dbReference type="PANTHER" id="PTHR30388">
    <property type="entry name" value="ALDEHYDE OXIDOREDUCTASE MOLYBDENUM COFACTOR ASSEMBLY PROTEIN"/>
    <property type="match status" value="1"/>
</dbReference>
<gene>
    <name evidence="4" type="ORF">HNQ34_002125</name>
</gene>
<dbReference type="Pfam" id="PF02625">
    <property type="entry name" value="XdhC_CoxI"/>
    <property type="match status" value="1"/>
</dbReference>
<dbReference type="EMBL" id="JACHEP010000011">
    <property type="protein sequence ID" value="MBB5325026.1"/>
    <property type="molecule type" value="Genomic_DNA"/>
</dbReference>
<dbReference type="InterPro" id="IPR048890">
    <property type="entry name" value="BH1974-like_central"/>
</dbReference>
<dbReference type="Pfam" id="PF21469">
    <property type="entry name" value="BH1974-like_central"/>
    <property type="match status" value="1"/>
</dbReference>
<reference evidence="4 5" key="1">
    <citation type="submission" date="2020-08" db="EMBL/GenBank/DDBJ databases">
        <title>Genomic Encyclopedia of Type Strains, Phase IV (KMG-IV): sequencing the most valuable type-strain genomes for metagenomic binning, comparative biology and taxonomic classification.</title>
        <authorList>
            <person name="Goeker M."/>
        </authorList>
    </citation>
    <scope>NUCLEOTIDE SEQUENCE [LARGE SCALE GENOMIC DNA]</scope>
    <source>
        <strain evidence="4 5">DSM 16325</strain>
    </source>
</reference>
<feature type="domain" description="XdhC- CoxI" evidence="1">
    <location>
        <begin position="19"/>
        <end position="77"/>
    </location>
</feature>
<evidence type="ECO:0000259" key="1">
    <source>
        <dbReference type="Pfam" id="PF02625"/>
    </source>
</evidence>
<dbReference type="Pfam" id="PF13478">
    <property type="entry name" value="XdhC_C"/>
    <property type="match status" value="1"/>
</dbReference>
<evidence type="ECO:0000259" key="3">
    <source>
        <dbReference type="Pfam" id="PF21469"/>
    </source>
</evidence>
<sequence>MEYIHDILEVITIPSASDVLATIIHVEGSAYQKEGTSMLIREDGRQIGVLSGGCLENDLVERAKLLREGQSQCIKYDMKSEDDLSWGQGAGCNGVVHVLLECIDDRFRKHLRTLKDFLDRGISVVIIKKFTAKFSVSDYLFYVDDTNMFGEWNVSIPKNIPDLKNHKSGLVYVEELSSFCYFHCFQPKPRLIIFGAGRDAACLASFAAKTGFSVTVCDWRAALCNKENFPDADQLIVGSLRETVMKLQFTSRDFVVILTHQFQRDQELLQLLIEKDLRYIGVMGSKQRTSRLLNFTELPPQISTPVGLSIGAEGPEEIAISILAELIHLKKKPLKGRVPLL</sequence>
<feature type="domain" description="BH1974-like central" evidence="3">
    <location>
        <begin position="107"/>
        <end position="157"/>
    </location>
</feature>
<protein>
    <submittedName>
        <fullName evidence="4">Xanthine/CO dehydrogenase XdhC/CoxF family maturation factor</fullName>
    </submittedName>
</protein>
<dbReference type="PANTHER" id="PTHR30388:SF6">
    <property type="entry name" value="XANTHINE DEHYDROGENASE SUBUNIT A-RELATED"/>
    <property type="match status" value="1"/>
</dbReference>